<name>A0ABP9IC91_9ACTN</name>
<dbReference type="RefSeq" id="WP_345680723.1">
    <property type="nucleotide sequence ID" value="NZ_BAABHS010000052.1"/>
</dbReference>
<keyword evidence="2" id="KW-0732">Signal</keyword>
<dbReference type="PANTHER" id="PTHR47235">
    <property type="entry name" value="BLR6548 PROTEIN"/>
    <property type="match status" value="1"/>
</dbReference>
<dbReference type="InterPro" id="IPR028082">
    <property type="entry name" value="Peripla_BP_I"/>
</dbReference>
<dbReference type="PANTHER" id="PTHR47235:SF1">
    <property type="entry name" value="BLR6548 PROTEIN"/>
    <property type="match status" value="1"/>
</dbReference>
<dbReference type="Proteomes" id="UP001500466">
    <property type="component" value="Unassembled WGS sequence"/>
</dbReference>
<reference evidence="5" key="1">
    <citation type="journal article" date="2019" name="Int. J. Syst. Evol. Microbiol.">
        <title>The Global Catalogue of Microorganisms (GCM) 10K type strain sequencing project: providing services to taxonomists for standard genome sequencing and annotation.</title>
        <authorList>
            <consortium name="The Broad Institute Genomics Platform"/>
            <consortium name="The Broad Institute Genome Sequencing Center for Infectious Disease"/>
            <person name="Wu L."/>
            <person name="Ma J."/>
        </authorList>
    </citation>
    <scope>NUCLEOTIDE SEQUENCE [LARGE SCALE GENOMIC DNA]</scope>
    <source>
        <strain evidence="5">JCM 17986</strain>
    </source>
</reference>
<dbReference type="Gene3D" id="3.40.50.2300">
    <property type="match status" value="2"/>
</dbReference>
<proteinExistence type="inferred from homology"/>
<comment type="caution">
    <text evidence="4">The sequence shown here is derived from an EMBL/GenBank/DDBJ whole genome shotgun (WGS) entry which is preliminary data.</text>
</comment>
<organism evidence="4 5">
    <name type="scientific">Yinghuangia aomiensis</name>
    <dbReference type="NCBI Taxonomy" id="676205"/>
    <lineage>
        <taxon>Bacteria</taxon>
        <taxon>Bacillati</taxon>
        <taxon>Actinomycetota</taxon>
        <taxon>Actinomycetes</taxon>
        <taxon>Kitasatosporales</taxon>
        <taxon>Streptomycetaceae</taxon>
        <taxon>Yinghuangia</taxon>
    </lineage>
</organism>
<feature type="domain" description="Leucine-binding protein" evidence="3">
    <location>
        <begin position="70"/>
        <end position="406"/>
    </location>
</feature>
<sequence>MRPQRTLTTLAVVALLAVGCSDRGGSEDKPSGSTPQAGAAASADFGDLKGLCGPGSPTSSPAQGVTAGEIKIGVFSDVGFTKVSEFPDAAKVFTQWCNDAGGINGRKLVTTTHDTKMMEVRQRMLEACRDDFALVGGGAALDGMGVKDRLSCLLPDFPSQVSQPENDGADLQINAQARAVSYGSYAGYYTWLLKEAYPASAGALGIINGDSPVTKVLGAKTSETLKGVGGSIVYDDLYPAQGVADWTPYAQSIKSKNVKGLVFYGSFPQLAKLEQALTNLDYKLDWIDANNNAYGPQFLQLAGSQALSAQNNLVDLSGVYPLENAASNPATKQVVDLFAKYAPGTQVSLPSLRAFAAWTLFAKAAKSCGDNLTRKCVYEAAKRETAWTAGGLQAPVDVSTTDAAVKCFNIEKATPDGWKPADFKPTQGAYRCDAPAFKLTGNYQKPLTLADADKSLADLK</sequence>
<evidence type="ECO:0000313" key="5">
    <source>
        <dbReference type="Proteomes" id="UP001500466"/>
    </source>
</evidence>
<accession>A0ABP9IC91</accession>
<evidence type="ECO:0000256" key="1">
    <source>
        <dbReference type="ARBA" id="ARBA00010062"/>
    </source>
</evidence>
<keyword evidence="5" id="KW-1185">Reference proteome</keyword>
<gene>
    <name evidence="4" type="ORF">GCM10023205_79140</name>
</gene>
<evidence type="ECO:0000256" key="2">
    <source>
        <dbReference type="ARBA" id="ARBA00022729"/>
    </source>
</evidence>
<protein>
    <recommendedName>
        <fullName evidence="3">Leucine-binding protein domain-containing protein</fullName>
    </recommendedName>
</protein>
<dbReference type="InterPro" id="IPR028081">
    <property type="entry name" value="Leu-bd"/>
</dbReference>
<evidence type="ECO:0000313" key="4">
    <source>
        <dbReference type="EMBL" id="GAA4994517.1"/>
    </source>
</evidence>
<dbReference type="EMBL" id="BAABHS010000052">
    <property type="protein sequence ID" value="GAA4994517.1"/>
    <property type="molecule type" value="Genomic_DNA"/>
</dbReference>
<comment type="similarity">
    <text evidence="1">Belongs to the leucine-binding protein family.</text>
</comment>
<dbReference type="SUPFAM" id="SSF53822">
    <property type="entry name" value="Periplasmic binding protein-like I"/>
    <property type="match status" value="1"/>
</dbReference>
<evidence type="ECO:0000259" key="3">
    <source>
        <dbReference type="Pfam" id="PF13458"/>
    </source>
</evidence>
<dbReference type="Pfam" id="PF13458">
    <property type="entry name" value="Peripla_BP_6"/>
    <property type="match status" value="1"/>
</dbReference>
<dbReference type="PROSITE" id="PS51257">
    <property type="entry name" value="PROKAR_LIPOPROTEIN"/>
    <property type="match status" value="1"/>
</dbReference>